<comment type="caution">
    <text evidence="1">The sequence shown here is derived from an EMBL/GenBank/DDBJ whole genome shotgun (WGS) entry which is preliminary data.</text>
</comment>
<accession>A0A1Y1V4L6</accession>
<organism evidence="1 2">
    <name type="scientific">Piromyces finnis</name>
    <dbReference type="NCBI Taxonomy" id="1754191"/>
    <lineage>
        <taxon>Eukaryota</taxon>
        <taxon>Fungi</taxon>
        <taxon>Fungi incertae sedis</taxon>
        <taxon>Chytridiomycota</taxon>
        <taxon>Chytridiomycota incertae sedis</taxon>
        <taxon>Neocallimastigomycetes</taxon>
        <taxon>Neocallimastigales</taxon>
        <taxon>Neocallimastigaceae</taxon>
        <taxon>Piromyces</taxon>
    </lineage>
</organism>
<reference evidence="1 2" key="1">
    <citation type="submission" date="2016-08" db="EMBL/GenBank/DDBJ databases">
        <title>Genomes of anaerobic fungi encode conserved fungal cellulosomes for biomass hydrolysis.</title>
        <authorList>
            <consortium name="DOE Joint Genome Institute"/>
            <person name="Haitjema C.H."/>
            <person name="Gilmore S.P."/>
            <person name="Henske J.K."/>
            <person name="Solomon K.V."/>
            <person name="De Groot R."/>
            <person name="Kuo A."/>
            <person name="Mondo S.J."/>
            <person name="Salamov A.A."/>
            <person name="Labutti K."/>
            <person name="Zhao Z."/>
            <person name="Chiniquy J."/>
            <person name="Barry K."/>
            <person name="Brewer H.M."/>
            <person name="Purvine S.O."/>
            <person name="Wright A.T."/>
            <person name="Boxma B."/>
            <person name="Van Alen T."/>
            <person name="Hackstein J.H."/>
            <person name="Baker S.E."/>
            <person name="Grigoriev I.V."/>
            <person name="O'Malley M.A."/>
        </authorList>
    </citation>
    <scope>NUCLEOTIDE SEQUENCE [LARGE SCALE GENOMIC DNA]</scope>
    <source>
        <strain evidence="2">finn</strain>
    </source>
</reference>
<sequence length="176" mass="21271">MDEIDKLPRKSGKLDEEFYQFILEVHKKDSCKIKLNQLINIYDYLEAKNFKNIEKYVSSKANNELDEQQINILDEYFKKNNLFIKQKDYFYAIQKVISRYLISDEFKNYEWSIFNMLSYKPELWRKELTCTKENEEMFDNEISLLEAKLQEKGCDIKLGQSINFRLYCSKGILYNI</sequence>
<name>A0A1Y1V4L6_9FUNG</name>
<dbReference type="EMBL" id="MCFH01000032">
    <property type="protein sequence ID" value="ORX47097.1"/>
    <property type="molecule type" value="Genomic_DNA"/>
</dbReference>
<dbReference type="AlphaFoldDB" id="A0A1Y1V4L6"/>
<dbReference type="Proteomes" id="UP000193719">
    <property type="component" value="Unassembled WGS sequence"/>
</dbReference>
<dbReference type="STRING" id="1754191.A0A1Y1V4L6"/>
<keyword evidence="2" id="KW-1185">Reference proteome</keyword>
<protein>
    <submittedName>
        <fullName evidence="1">Uncharacterized protein</fullName>
    </submittedName>
</protein>
<evidence type="ECO:0000313" key="2">
    <source>
        <dbReference type="Proteomes" id="UP000193719"/>
    </source>
</evidence>
<proteinExistence type="predicted"/>
<reference evidence="1 2" key="2">
    <citation type="submission" date="2016-08" db="EMBL/GenBank/DDBJ databases">
        <title>Pervasive Adenine N6-methylation of Active Genes in Fungi.</title>
        <authorList>
            <consortium name="DOE Joint Genome Institute"/>
            <person name="Mondo S.J."/>
            <person name="Dannebaum R.O."/>
            <person name="Kuo R.C."/>
            <person name="Labutti K."/>
            <person name="Haridas S."/>
            <person name="Kuo A."/>
            <person name="Salamov A."/>
            <person name="Ahrendt S.R."/>
            <person name="Lipzen A."/>
            <person name="Sullivan W."/>
            <person name="Andreopoulos W.B."/>
            <person name="Clum A."/>
            <person name="Lindquist E."/>
            <person name="Daum C."/>
            <person name="Ramamoorthy G.K."/>
            <person name="Gryganskyi A."/>
            <person name="Culley D."/>
            <person name="Magnuson J.K."/>
            <person name="James T.Y."/>
            <person name="O'Malley M.A."/>
            <person name="Stajich J.E."/>
            <person name="Spatafora J.W."/>
            <person name="Visel A."/>
            <person name="Grigoriev I.V."/>
        </authorList>
    </citation>
    <scope>NUCLEOTIDE SEQUENCE [LARGE SCALE GENOMIC DNA]</scope>
    <source>
        <strain evidence="2">finn</strain>
    </source>
</reference>
<gene>
    <name evidence="1" type="ORF">BCR36DRAFT_584908</name>
</gene>
<evidence type="ECO:0000313" key="1">
    <source>
        <dbReference type="EMBL" id="ORX47097.1"/>
    </source>
</evidence>